<keyword evidence="3" id="KW-0472">Membrane</keyword>
<dbReference type="EMBL" id="LJUJ01000006">
    <property type="protein sequence ID" value="KPK64014.1"/>
    <property type="molecule type" value="Genomic_DNA"/>
</dbReference>
<dbReference type="SUPFAM" id="SSF48452">
    <property type="entry name" value="TPR-like"/>
    <property type="match status" value="1"/>
</dbReference>
<feature type="compositionally biased region" description="Basic and acidic residues" evidence="2">
    <location>
        <begin position="200"/>
        <end position="218"/>
    </location>
</feature>
<organism evidence="4 5">
    <name type="scientific">candidate division WOR_3 bacterium SM23_42</name>
    <dbReference type="NCBI Taxonomy" id="1703779"/>
    <lineage>
        <taxon>Bacteria</taxon>
        <taxon>Bacteria division WOR-3</taxon>
    </lineage>
</organism>
<keyword evidence="3" id="KW-1133">Transmembrane helix</keyword>
<keyword evidence="1" id="KW-0802">TPR repeat</keyword>
<evidence type="ECO:0000313" key="4">
    <source>
        <dbReference type="EMBL" id="KPK64014.1"/>
    </source>
</evidence>
<name>A0A0S8FTY5_UNCW3</name>
<comment type="caution">
    <text evidence="4">The sequence shown here is derived from an EMBL/GenBank/DDBJ whole genome shotgun (WGS) entry which is preliminary data.</text>
</comment>
<sequence>MISARKAYAIGQILKKANDLEIKGQVQDAIDEVRKAVDINPEDGNLYNRLGDLYLKLDEKDESLENFRKGVEAFRRDNFPRNALALSKKILRNAPDHFDMYYTIADLLVELDEKQDAAKYMFEYIEKQAKREKEKEVLNAIEYLQSLEIRDDRVQDRIAECYNMYKNGSVEKKDSKTTVSESVELDDATAAALLKPETVAQDKKTKEHKTEEPQTKKHKVPEVEKILHEFDGTNVIRKDIGQLDDAVKQVENAVVELRKTIRLDDVILVLDKSLSALSKEQKNALGALRDSVVDNLNYLQKSIEEMSQNSGKNMSDTQSMLDRLNKALASLSKNQAVIAEGLKGSLAKLDGSFKTTTENSLRVVKSILENYKHATDDMCARLDDTKEANGKLVQSTDELVKSTGDMKQELNAMGDSLSKFIEAQEFSEKKRDRYIKIILVIISAICGLFVVSLILK</sequence>
<dbReference type="Proteomes" id="UP000051373">
    <property type="component" value="Unassembled WGS sequence"/>
</dbReference>
<evidence type="ECO:0000256" key="2">
    <source>
        <dbReference type="SAM" id="MobiDB-lite"/>
    </source>
</evidence>
<dbReference type="InterPro" id="IPR019734">
    <property type="entry name" value="TPR_rpt"/>
</dbReference>
<keyword evidence="3" id="KW-0812">Transmembrane</keyword>
<dbReference type="InterPro" id="IPR011990">
    <property type="entry name" value="TPR-like_helical_dom_sf"/>
</dbReference>
<accession>A0A0S8FTY5</accession>
<evidence type="ECO:0000256" key="1">
    <source>
        <dbReference type="PROSITE-ProRule" id="PRU00339"/>
    </source>
</evidence>
<reference evidence="4 5" key="1">
    <citation type="journal article" date="2015" name="Microbiome">
        <title>Genomic resolution of linkages in carbon, nitrogen, and sulfur cycling among widespread estuary sediment bacteria.</title>
        <authorList>
            <person name="Baker B.J."/>
            <person name="Lazar C.S."/>
            <person name="Teske A.P."/>
            <person name="Dick G.J."/>
        </authorList>
    </citation>
    <scope>NUCLEOTIDE SEQUENCE [LARGE SCALE GENOMIC DNA]</scope>
    <source>
        <strain evidence="4">SM23_42</strain>
    </source>
</reference>
<gene>
    <name evidence="4" type="ORF">AMJ83_04130</name>
</gene>
<dbReference type="AlphaFoldDB" id="A0A0S8FTY5"/>
<feature type="transmembrane region" description="Helical" evidence="3">
    <location>
        <begin position="434"/>
        <end position="455"/>
    </location>
</feature>
<dbReference type="SMART" id="SM00028">
    <property type="entry name" value="TPR"/>
    <property type="match status" value="2"/>
</dbReference>
<feature type="region of interest" description="Disordered" evidence="2">
    <location>
        <begin position="196"/>
        <end position="218"/>
    </location>
</feature>
<dbReference type="Gene3D" id="1.25.40.10">
    <property type="entry name" value="Tetratricopeptide repeat domain"/>
    <property type="match status" value="1"/>
</dbReference>
<protein>
    <submittedName>
        <fullName evidence="4">Uncharacterized protein</fullName>
    </submittedName>
</protein>
<dbReference type="Pfam" id="PF13181">
    <property type="entry name" value="TPR_8"/>
    <property type="match status" value="1"/>
</dbReference>
<feature type="repeat" description="TPR" evidence="1">
    <location>
        <begin position="44"/>
        <end position="77"/>
    </location>
</feature>
<dbReference type="PROSITE" id="PS50005">
    <property type="entry name" value="TPR"/>
    <property type="match status" value="1"/>
</dbReference>
<evidence type="ECO:0000313" key="5">
    <source>
        <dbReference type="Proteomes" id="UP000051373"/>
    </source>
</evidence>
<proteinExistence type="predicted"/>
<evidence type="ECO:0000256" key="3">
    <source>
        <dbReference type="SAM" id="Phobius"/>
    </source>
</evidence>